<sequence>MSKKVWNVKKSLIVKILLLIIVIYFFMTPLGALRLSIACNGYPLKAMVYPIGKRERSLEEEENEKVYVLYNPPVEKDTEGTLTNWSVKKYLIFYLATYRGDA</sequence>
<comment type="caution">
    <text evidence="2">The sequence shown here is derived from an EMBL/GenBank/DDBJ whole genome shotgun (WGS) entry which is preliminary data.</text>
</comment>
<keyword evidence="1" id="KW-1133">Transmembrane helix</keyword>
<dbReference type="EMBL" id="JACOOS010000067">
    <property type="protein sequence ID" value="MBC5679342.1"/>
    <property type="molecule type" value="Genomic_DNA"/>
</dbReference>
<feature type="transmembrane region" description="Helical" evidence="1">
    <location>
        <begin position="12"/>
        <end position="33"/>
    </location>
</feature>
<evidence type="ECO:0000313" key="2">
    <source>
        <dbReference type="EMBL" id="MBC5679342.1"/>
    </source>
</evidence>
<protein>
    <submittedName>
        <fullName evidence="2">Uncharacterized protein</fullName>
    </submittedName>
</protein>
<evidence type="ECO:0000313" key="3">
    <source>
        <dbReference type="Proteomes" id="UP000635828"/>
    </source>
</evidence>
<keyword evidence="1" id="KW-0472">Membrane</keyword>
<evidence type="ECO:0000256" key="1">
    <source>
        <dbReference type="SAM" id="Phobius"/>
    </source>
</evidence>
<dbReference type="RefSeq" id="WP_024728689.1">
    <property type="nucleotide sequence ID" value="NZ_JACOOS010000067.1"/>
</dbReference>
<organism evidence="2 3">
    <name type="scientific">Anaerostipes hominis</name>
    <name type="common">ex Liu et al. 2021</name>
    <dbReference type="NCBI Taxonomy" id="2763018"/>
    <lineage>
        <taxon>Bacteria</taxon>
        <taxon>Bacillati</taxon>
        <taxon>Bacillota</taxon>
        <taxon>Clostridia</taxon>
        <taxon>Lachnospirales</taxon>
        <taxon>Lachnospiraceae</taxon>
        <taxon>Anaerostipes</taxon>
    </lineage>
</organism>
<accession>A0ABR7FVV8</accession>
<keyword evidence="1" id="KW-0812">Transmembrane</keyword>
<name>A0ABR7FVV8_9FIRM</name>
<keyword evidence="3" id="KW-1185">Reference proteome</keyword>
<reference evidence="2 3" key="1">
    <citation type="submission" date="2020-08" db="EMBL/GenBank/DDBJ databases">
        <title>Genome public.</title>
        <authorList>
            <person name="Liu C."/>
            <person name="Sun Q."/>
        </authorList>
    </citation>
    <scope>NUCLEOTIDE SEQUENCE [LARGE SCALE GENOMIC DNA]</scope>
    <source>
        <strain evidence="2 3">NSJ-7</strain>
    </source>
</reference>
<dbReference type="Proteomes" id="UP000635828">
    <property type="component" value="Unassembled WGS sequence"/>
</dbReference>
<proteinExistence type="predicted"/>
<gene>
    <name evidence="2" type="ORF">H8S22_17950</name>
</gene>